<evidence type="ECO:0000313" key="3">
    <source>
        <dbReference type="EMBL" id="EDO44283.1"/>
    </source>
</evidence>
<feature type="signal peptide" evidence="1">
    <location>
        <begin position="1"/>
        <end position="20"/>
    </location>
</feature>
<evidence type="ECO:0000259" key="2">
    <source>
        <dbReference type="PROSITE" id="PS50948"/>
    </source>
</evidence>
<name>A7RWB2_NEMVE</name>
<feature type="chain" id="PRO_5002711590" description="Apple domain-containing protein" evidence="1">
    <location>
        <begin position="21"/>
        <end position="492"/>
    </location>
</feature>
<dbReference type="PhylomeDB" id="A7RWB2"/>
<dbReference type="AlphaFoldDB" id="A7RWB2"/>
<protein>
    <recommendedName>
        <fullName evidence="2">Apple domain-containing protein</fullName>
    </recommendedName>
</protein>
<reference evidence="3 4" key="1">
    <citation type="journal article" date="2007" name="Science">
        <title>Sea anemone genome reveals ancestral eumetazoan gene repertoire and genomic organization.</title>
        <authorList>
            <person name="Putnam N.H."/>
            <person name="Srivastava M."/>
            <person name="Hellsten U."/>
            <person name="Dirks B."/>
            <person name="Chapman J."/>
            <person name="Salamov A."/>
            <person name="Terry A."/>
            <person name="Shapiro H."/>
            <person name="Lindquist E."/>
            <person name="Kapitonov V.V."/>
            <person name="Jurka J."/>
            <person name="Genikhovich G."/>
            <person name="Grigoriev I.V."/>
            <person name="Lucas S.M."/>
            <person name="Steele R.E."/>
            <person name="Finnerty J.R."/>
            <person name="Technau U."/>
            <person name="Martindale M.Q."/>
            <person name="Rokhsar D.S."/>
        </authorList>
    </citation>
    <scope>NUCLEOTIDE SEQUENCE [LARGE SCALE GENOMIC DNA]</scope>
    <source>
        <strain evidence="4">CH2 X CH6</strain>
    </source>
</reference>
<feature type="domain" description="Apple" evidence="2">
    <location>
        <begin position="23"/>
        <end position="99"/>
    </location>
</feature>
<accession>A7RWB2</accession>
<keyword evidence="4" id="KW-1185">Reference proteome</keyword>
<gene>
    <name evidence="3" type="ORF">NEMVEDRAFT_v1g203101</name>
</gene>
<sequence length="492" mass="56253">MDTSQIMLSIILLLWRYVNADVCERFFEMPNSILQGHVIKTITTTEKDCRVICKRNSACYSINYIRKRSQCVLNSDTHFGFPEHFISGSAPGAYYATLKPVTSCSNMFCSSGMACKMREDGKTHKCEKAITYTPLGCYVDVKDRAISGFFAAPVTLQYCFKLAEHKQRREVLNEGNKINEGNVLKRWEPSLTRGTCKRGERTQTRGTYSNEGNVLKRGKRTQTRETYSNKGNVLKRGERTQTRGTYSNEGNVLKRGKRTQTRETYSNKGNVLKRGERTQTRGTYSNEERTQTRETYSNEGNVLKRGERTQTRGTYSNEGNVLKRTYSNEGNVLKRGERTQTRGTYSNEGNVLKRGERTQTRGTYSNEGNVLKRGERTQTRGTYSNEGNVLKRGEHPLNQVEFREPSGTQWISNAEDPKKPSRTQWLSRNLIEPSGFPEALSNPVDSQKPSRTQWILRNHLNPEDFQKHLKHEESIKPWSFSASLSDGICLGW</sequence>
<dbReference type="InterPro" id="IPR003609">
    <property type="entry name" value="Pan_app"/>
</dbReference>
<evidence type="ECO:0000256" key="1">
    <source>
        <dbReference type="SAM" id="SignalP"/>
    </source>
</evidence>
<dbReference type="Pfam" id="PF00024">
    <property type="entry name" value="PAN_1"/>
    <property type="match status" value="1"/>
</dbReference>
<dbReference type="SMART" id="SM00473">
    <property type="entry name" value="PAN_AP"/>
    <property type="match status" value="1"/>
</dbReference>
<dbReference type="PROSITE" id="PS50948">
    <property type="entry name" value="PAN"/>
    <property type="match status" value="1"/>
</dbReference>
<dbReference type="Proteomes" id="UP000001593">
    <property type="component" value="Unassembled WGS sequence"/>
</dbReference>
<dbReference type="HOGENOM" id="CLU_554683_0_0_1"/>
<dbReference type="SUPFAM" id="SSF57414">
    <property type="entry name" value="Hairpin loop containing domain-like"/>
    <property type="match status" value="1"/>
</dbReference>
<dbReference type="InterPro" id="IPR039220">
    <property type="entry name" value="FAM3"/>
</dbReference>
<organism evidence="3 4">
    <name type="scientific">Nematostella vectensis</name>
    <name type="common">Starlet sea anemone</name>
    <dbReference type="NCBI Taxonomy" id="45351"/>
    <lineage>
        <taxon>Eukaryota</taxon>
        <taxon>Metazoa</taxon>
        <taxon>Cnidaria</taxon>
        <taxon>Anthozoa</taxon>
        <taxon>Hexacorallia</taxon>
        <taxon>Actiniaria</taxon>
        <taxon>Edwardsiidae</taxon>
        <taxon>Nematostella</taxon>
    </lineage>
</organism>
<dbReference type="EMBL" id="DS469546">
    <property type="protein sequence ID" value="EDO44283.1"/>
    <property type="molecule type" value="Genomic_DNA"/>
</dbReference>
<evidence type="ECO:0000313" key="4">
    <source>
        <dbReference type="Proteomes" id="UP000001593"/>
    </source>
</evidence>
<dbReference type="InParanoid" id="A7RWB2"/>
<proteinExistence type="predicted"/>
<dbReference type="Gene3D" id="3.50.4.10">
    <property type="entry name" value="Hepatocyte Growth Factor"/>
    <property type="match status" value="1"/>
</dbReference>
<dbReference type="PANTHER" id="PTHR14592">
    <property type="entry name" value="UNCHARACTERIZED FAM3"/>
    <property type="match status" value="1"/>
</dbReference>
<keyword evidence="1" id="KW-0732">Signal</keyword>